<name>A0A5Q4C4W3_9PEZI</name>
<keyword evidence="3" id="KW-0547">Nucleotide-binding</keyword>
<evidence type="ECO:0000256" key="5">
    <source>
        <dbReference type="ARBA" id="ARBA00022989"/>
    </source>
</evidence>
<keyword evidence="12" id="KW-1185">Reference proteome</keyword>
<evidence type="ECO:0000256" key="6">
    <source>
        <dbReference type="ARBA" id="ARBA00023136"/>
    </source>
</evidence>
<dbReference type="OrthoDB" id="4818712at2759"/>
<feature type="transmembrane region" description="Helical" evidence="8">
    <location>
        <begin position="211"/>
        <end position="231"/>
    </location>
</feature>
<evidence type="ECO:0000313" key="12">
    <source>
        <dbReference type="Proteomes" id="UP000326340"/>
    </source>
</evidence>
<evidence type="ECO:0000256" key="7">
    <source>
        <dbReference type="SAM" id="MobiDB-lite"/>
    </source>
</evidence>
<feature type="transmembrane region" description="Helical" evidence="8">
    <location>
        <begin position="302"/>
        <end position="320"/>
    </location>
</feature>
<dbReference type="PANTHER" id="PTHR24221:SF651">
    <property type="entry name" value="HEAVY METAL TOLERANCE PROTEIN"/>
    <property type="match status" value="1"/>
</dbReference>
<accession>A0A5Q4C4W3</accession>
<dbReference type="InterPro" id="IPR017871">
    <property type="entry name" value="ABC_transporter-like_CS"/>
</dbReference>
<protein>
    <submittedName>
        <fullName evidence="11">Iron-sulfur clusters transporter ATM1</fullName>
    </submittedName>
</protein>
<reference evidence="11 12" key="1">
    <citation type="journal article" date="2019" name="Sci. Rep.">
        <title>Colletotrichum shisoi sp. nov., an anthracnose pathogen of Perilla frutescens in Japan: molecular phylogenetic, morphological and genomic evidence.</title>
        <authorList>
            <person name="Gan P."/>
            <person name="Tsushima A."/>
            <person name="Hiroyama R."/>
            <person name="Narusaka M."/>
            <person name="Takano Y."/>
            <person name="Narusaka Y."/>
            <person name="Kawaradani M."/>
            <person name="Damm U."/>
            <person name="Shirasu K."/>
        </authorList>
    </citation>
    <scope>NUCLEOTIDE SEQUENCE [LARGE SCALE GENOMIC DNA]</scope>
    <source>
        <strain evidence="11 12">PG-2018a</strain>
    </source>
</reference>
<keyword evidence="6 8" id="KW-0472">Membrane</keyword>
<feature type="domain" description="ABC transporter" evidence="9">
    <location>
        <begin position="386"/>
        <end position="622"/>
    </location>
</feature>
<dbReference type="Gene3D" id="1.20.1560.10">
    <property type="entry name" value="ABC transporter type 1, transmembrane domain"/>
    <property type="match status" value="1"/>
</dbReference>
<dbReference type="PANTHER" id="PTHR24221">
    <property type="entry name" value="ATP-BINDING CASSETTE SUB-FAMILY B"/>
    <property type="match status" value="1"/>
</dbReference>
<gene>
    <name evidence="11" type="primary">ATM1-1</name>
    <name evidence="11" type="ORF">CSHISOI_01881</name>
</gene>
<dbReference type="InterPro" id="IPR011527">
    <property type="entry name" value="ABC1_TM_dom"/>
</dbReference>
<keyword evidence="4" id="KW-0067">ATP-binding</keyword>
<evidence type="ECO:0000259" key="10">
    <source>
        <dbReference type="PROSITE" id="PS50929"/>
    </source>
</evidence>
<dbReference type="InterPro" id="IPR039421">
    <property type="entry name" value="Type_1_exporter"/>
</dbReference>
<dbReference type="SUPFAM" id="SSF52540">
    <property type="entry name" value="P-loop containing nucleoside triphosphate hydrolases"/>
    <property type="match status" value="1"/>
</dbReference>
<comment type="caution">
    <text evidence="11">The sequence shown here is derived from an EMBL/GenBank/DDBJ whole genome shotgun (WGS) entry which is preliminary data.</text>
</comment>
<feature type="compositionally biased region" description="Basic and acidic residues" evidence="7">
    <location>
        <begin position="25"/>
        <end position="35"/>
    </location>
</feature>
<dbReference type="Proteomes" id="UP000326340">
    <property type="component" value="Unassembled WGS sequence"/>
</dbReference>
<keyword evidence="2 8" id="KW-0812">Transmembrane</keyword>
<dbReference type="SMART" id="SM00382">
    <property type="entry name" value="AAA"/>
    <property type="match status" value="1"/>
</dbReference>
<organism evidence="11 12">
    <name type="scientific">Colletotrichum shisoi</name>
    <dbReference type="NCBI Taxonomy" id="2078593"/>
    <lineage>
        <taxon>Eukaryota</taxon>
        <taxon>Fungi</taxon>
        <taxon>Dikarya</taxon>
        <taxon>Ascomycota</taxon>
        <taxon>Pezizomycotina</taxon>
        <taxon>Sordariomycetes</taxon>
        <taxon>Hypocreomycetidae</taxon>
        <taxon>Glomerellales</taxon>
        <taxon>Glomerellaceae</taxon>
        <taxon>Colletotrichum</taxon>
        <taxon>Colletotrichum destructivum species complex</taxon>
    </lineage>
</organism>
<dbReference type="PROSITE" id="PS50929">
    <property type="entry name" value="ABC_TM1F"/>
    <property type="match status" value="1"/>
</dbReference>
<proteinExistence type="predicted"/>
<dbReference type="GO" id="GO:0016887">
    <property type="term" value="F:ATP hydrolysis activity"/>
    <property type="evidence" value="ECO:0007669"/>
    <property type="project" value="InterPro"/>
</dbReference>
<dbReference type="GO" id="GO:0005524">
    <property type="term" value="F:ATP binding"/>
    <property type="evidence" value="ECO:0007669"/>
    <property type="project" value="UniProtKB-KW"/>
</dbReference>
<evidence type="ECO:0000256" key="3">
    <source>
        <dbReference type="ARBA" id="ARBA00022741"/>
    </source>
</evidence>
<feature type="compositionally biased region" description="Basic and acidic residues" evidence="7">
    <location>
        <begin position="1"/>
        <end position="13"/>
    </location>
</feature>
<evidence type="ECO:0000256" key="1">
    <source>
        <dbReference type="ARBA" id="ARBA00004141"/>
    </source>
</evidence>
<dbReference type="PROSITE" id="PS50893">
    <property type="entry name" value="ABC_TRANSPORTER_2"/>
    <property type="match status" value="1"/>
</dbReference>
<comment type="subcellular location">
    <subcellularLocation>
        <location evidence="1">Membrane</location>
        <topology evidence="1">Multi-pass membrane protein</topology>
    </subcellularLocation>
</comment>
<sequence length="629" mass="70743">MGCKKGYESVRNDDEPDVTASDTDSPERALHRTSQEETSEAGGLMTLVEKGRVFWPVIWPVGSHALQLSLLLTFTITVIIRPIEVWMTQNLGLVIDNLREAEDWHGIYPSILFWSISKLLLSRLGLQNLRTFHWMKVTTHRQQRLQEIVHEKIMSLDSSHHLSVDPHDTLNTADLGNGVDQVLDSVLLTIIPSLATLFSAVPVIAQICGPWMVLVLLNFIILYGIIIKQFATVMSRIYSGWLSSSNTNKRHYQDSISGWKTLANFNQIESQVALGKEHLATRFTHHWAYLAKWFLYEVSDEVLLFLTFFTGVYLVINRIIYDGGTVGDLSTYLICWGFLLTPIRSLKQETKTFLEKLQNTDRLWRILKSKPSIKKQKTLEFERGTVEFKDVSYGYGGDVILKNFSHTFAAGTKTAIVGPSGCGKSTIFHLLMGHGKPHSGKILIDGQDIAEVDEVSLRKNVAIMEQTPYVFNKTFRDILRLARDIATDEDIDEACRKSCFDEVVAKKDPTGYETPAGVNGQNLSGGEKQRLGLASIFLRHPRILLLDEATSALDTSTEAEVMRNIDTDFEGRTIIESAHRLSSIQTANNIIVMGANGGTIVEQGTHGELLKAKGIYWKMWEQHIGKHVQ</sequence>
<keyword evidence="5 8" id="KW-1133">Transmembrane helix</keyword>
<evidence type="ECO:0000313" key="11">
    <source>
        <dbReference type="EMBL" id="TQN73584.1"/>
    </source>
</evidence>
<dbReference type="InterPro" id="IPR003593">
    <property type="entry name" value="AAA+_ATPase"/>
</dbReference>
<dbReference type="Pfam" id="PF00664">
    <property type="entry name" value="ABC_membrane"/>
    <property type="match status" value="1"/>
</dbReference>
<feature type="region of interest" description="Disordered" evidence="7">
    <location>
        <begin position="1"/>
        <end position="41"/>
    </location>
</feature>
<evidence type="ECO:0000256" key="2">
    <source>
        <dbReference type="ARBA" id="ARBA00022692"/>
    </source>
</evidence>
<evidence type="ECO:0000256" key="4">
    <source>
        <dbReference type="ARBA" id="ARBA00022840"/>
    </source>
</evidence>
<dbReference type="Gene3D" id="3.40.50.300">
    <property type="entry name" value="P-loop containing nucleotide triphosphate hydrolases"/>
    <property type="match status" value="1"/>
</dbReference>
<dbReference type="InterPro" id="IPR003439">
    <property type="entry name" value="ABC_transporter-like_ATP-bd"/>
</dbReference>
<evidence type="ECO:0000259" key="9">
    <source>
        <dbReference type="PROSITE" id="PS50893"/>
    </source>
</evidence>
<dbReference type="AlphaFoldDB" id="A0A5Q4C4W3"/>
<dbReference type="EMBL" id="PUHP01000086">
    <property type="protein sequence ID" value="TQN73584.1"/>
    <property type="molecule type" value="Genomic_DNA"/>
</dbReference>
<dbReference type="InterPro" id="IPR027417">
    <property type="entry name" value="P-loop_NTPase"/>
</dbReference>
<evidence type="ECO:0000256" key="8">
    <source>
        <dbReference type="SAM" id="Phobius"/>
    </source>
</evidence>
<feature type="domain" description="ABC transmembrane type-1" evidence="10">
    <location>
        <begin position="119"/>
        <end position="346"/>
    </location>
</feature>
<dbReference type="SUPFAM" id="SSF90123">
    <property type="entry name" value="ABC transporter transmembrane region"/>
    <property type="match status" value="1"/>
</dbReference>
<dbReference type="Pfam" id="PF00005">
    <property type="entry name" value="ABC_tran"/>
    <property type="match status" value="1"/>
</dbReference>
<dbReference type="GO" id="GO:0140359">
    <property type="term" value="F:ABC-type transporter activity"/>
    <property type="evidence" value="ECO:0007669"/>
    <property type="project" value="InterPro"/>
</dbReference>
<dbReference type="GO" id="GO:0016020">
    <property type="term" value="C:membrane"/>
    <property type="evidence" value="ECO:0007669"/>
    <property type="project" value="UniProtKB-SubCell"/>
</dbReference>
<dbReference type="InterPro" id="IPR036640">
    <property type="entry name" value="ABC1_TM_sf"/>
</dbReference>
<dbReference type="PROSITE" id="PS00211">
    <property type="entry name" value="ABC_TRANSPORTER_1"/>
    <property type="match status" value="1"/>
</dbReference>